<dbReference type="Gene3D" id="2.30.30.390">
    <property type="entry name" value="Hemimethylated DNA-binding domain"/>
    <property type="match status" value="1"/>
</dbReference>
<dbReference type="OrthoDB" id="9806050at2"/>
<keyword evidence="4" id="KW-1185">Reference proteome</keyword>
<dbReference type="GO" id="GO:0003677">
    <property type="term" value="F:DNA binding"/>
    <property type="evidence" value="ECO:0007669"/>
    <property type="project" value="UniProtKB-UniRule"/>
</dbReference>
<evidence type="ECO:0000313" key="4">
    <source>
        <dbReference type="Proteomes" id="UP000242515"/>
    </source>
</evidence>
<keyword evidence="3" id="KW-0346">Stress response</keyword>
<dbReference type="Pfam" id="PF08755">
    <property type="entry name" value="YccV-like"/>
    <property type="match status" value="1"/>
</dbReference>
<dbReference type="EMBL" id="FOGC01000004">
    <property type="protein sequence ID" value="SEQ61280.1"/>
    <property type="molecule type" value="Genomic_DNA"/>
</dbReference>
<dbReference type="SMART" id="SM00992">
    <property type="entry name" value="YccV-like"/>
    <property type="match status" value="1"/>
</dbReference>
<evidence type="ECO:0000256" key="1">
    <source>
        <dbReference type="NCBIfam" id="TIGR02097"/>
    </source>
</evidence>
<dbReference type="STRING" id="988801.SAMN05216522_104210"/>
<sequence length="105" mass="11698">MIKCKFGIGQQVRHQLTGALGVIVDMDPAYALQTPTPASLIIHEGLLVLPWYYVVMEDEGGETVQTYVAESQLTGEILNEHLDNPELDDIAERVRSKITSPLLRH</sequence>
<dbReference type="SUPFAM" id="SSF141255">
    <property type="entry name" value="YccV-like"/>
    <property type="match status" value="1"/>
</dbReference>
<accession>A0A1H9HG21</accession>
<dbReference type="RefSeq" id="WP_092674748.1">
    <property type="nucleotide sequence ID" value="NZ_FOGC01000004.1"/>
</dbReference>
<dbReference type="NCBIfam" id="TIGR02097">
    <property type="entry name" value="yccV"/>
    <property type="match status" value="1"/>
</dbReference>
<protein>
    <recommendedName>
        <fullName evidence="1">Heat shock protein HspQ</fullName>
    </recommendedName>
</protein>
<feature type="domain" description="Hemimethylated DNA-binding" evidence="2">
    <location>
        <begin position="3"/>
        <end position="104"/>
    </location>
</feature>
<dbReference type="InterPro" id="IPR036623">
    <property type="entry name" value="Hemimethylated_DNA-bd_sf"/>
</dbReference>
<dbReference type="Proteomes" id="UP000242515">
    <property type="component" value="Unassembled WGS sequence"/>
</dbReference>
<dbReference type="InterPro" id="IPR011722">
    <property type="entry name" value="Hemimethylated_DNA-bd_dom"/>
</dbReference>
<gene>
    <name evidence="3" type="ORF">SAMN05216522_104210</name>
</gene>
<reference evidence="4" key="1">
    <citation type="submission" date="2016-10" db="EMBL/GenBank/DDBJ databases">
        <authorList>
            <person name="Varghese N."/>
            <person name="Submissions S."/>
        </authorList>
    </citation>
    <scope>NUCLEOTIDE SEQUENCE [LARGE SCALE GENOMIC DNA]</scope>
    <source>
        <strain evidence="4">8N4</strain>
    </source>
</reference>
<evidence type="ECO:0000313" key="3">
    <source>
        <dbReference type="EMBL" id="SEQ61280.1"/>
    </source>
</evidence>
<dbReference type="AlphaFoldDB" id="A0A1H9HG21"/>
<evidence type="ECO:0000259" key="2">
    <source>
        <dbReference type="SMART" id="SM00992"/>
    </source>
</evidence>
<proteinExistence type="predicted"/>
<organism evidence="3 4">
    <name type="scientific">Rosenbergiella nectarea</name>
    <dbReference type="NCBI Taxonomy" id="988801"/>
    <lineage>
        <taxon>Bacteria</taxon>
        <taxon>Pseudomonadati</taxon>
        <taxon>Pseudomonadota</taxon>
        <taxon>Gammaproteobacteria</taxon>
        <taxon>Enterobacterales</taxon>
        <taxon>Erwiniaceae</taxon>
        <taxon>Rosenbergiella</taxon>
    </lineage>
</organism>
<name>A0A1H9HG21_9GAMM</name>